<gene>
    <name evidence="1" type="ORF">SAMN05421846_10983</name>
</gene>
<dbReference type="AlphaFoldDB" id="A0A1G8LF51"/>
<evidence type="ECO:0000313" key="2">
    <source>
        <dbReference type="Proteomes" id="UP000198869"/>
    </source>
</evidence>
<evidence type="ECO:0000313" key="1">
    <source>
        <dbReference type="EMBL" id="SDI54342.1"/>
    </source>
</evidence>
<accession>A0A1G8LF51</accession>
<protein>
    <submittedName>
        <fullName evidence="1">Uncharacterized protein</fullName>
    </submittedName>
</protein>
<dbReference type="PROSITE" id="PS51257">
    <property type="entry name" value="PROKAR_LIPOPROTEIN"/>
    <property type="match status" value="1"/>
</dbReference>
<name>A0A1G8LF51_9FLAO</name>
<organism evidence="1 2">
    <name type="scientific">Chryseobacterium taeanense</name>
    <dbReference type="NCBI Taxonomy" id="311334"/>
    <lineage>
        <taxon>Bacteria</taxon>
        <taxon>Pseudomonadati</taxon>
        <taxon>Bacteroidota</taxon>
        <taxon>Flavobacteriia</taxon>
        <taxon>Flavobacteriales</taxon>
        <taxon>Weeksellaceae</taxon>
        <taxon>Chryseobacterium group</taxon>
        <taxon>Chryseobacterium</taxon>
    </lineage>
</organism>
<proteinExistence type="predicted"/>
<dbReference type="STRING" id="311334.SAMN05421846_10983"/>
<dbReference type="Proteomes" id="UP000198869">
    <property type="component" value="Unassembled WGS sequence"/>
</dbReference>
<sequence>MNKLIIYLLPLLILISCNGQEKKDNSLNDRRRNIKKDTLSEPINFLDLKYQKKGYSIPDNLTGNLNPSYSFFDINMGCFTVDYIGKTKKERDFWNIKDSSGYFNNDFPENEAKKSNRIRDILNTRKDNYYIIANYLDKKYIQNFDVTSGEFDITENAERKIYLYLGNNKWELLKSIKSKDIPEDYLKFCLDLLKGNGKIQDNKDEKLSDSIVFPKISRWSSDCNQEEYRKDIIIETNINNVQFSIYGRFSMNAQLKKINTDKYEFYFTDFPPIIPLPDNMQIWDDMDNTKPVGTIEIVSESKLILIWFGFYHKKLKKNIETENPFDKNNLAAVLVPCKK</sequence>
<reference evidence="2" key="1">
    <citation type="submission" date="2016-10" db="EMBL/GenBank/DDBJ databases">
        <authorList>
            <person name="Varghese N."/>
            <person name="Submissions S."/>
        </authorList>
    </citation>
    <scope>NUCLEOTIDE SEQUENCE [LARGE SCALE GENOMIC DNA]</scope>
    <source>
        <strain evidence="2">DSM 17071</strain>
    </source>
</reference>
<keyword evidence="2" id="KW-1185">Reference proteome</keyword>
<dbReference type="EMBL" id="FNDW01000009">
    <property type="protein sequence ID" value="SDI54342.1"/>
    <property type="molecule type" value="Genomic_DNA"/>
</dbReference>